<feature type="region of interest" description="Disordered" evidence="1">
    <location>
        <begin position="1"/>
        <end position="36"/>
    </location>
</feature>
<dbReference type="Proteomes" id="UP000032180">
    <property type="component" value="Chromosome 8"/>
</dbReference>
<reference evidence="2" key="3">
    <citation type="submission" date="2015-04" db="UniProtKB">
        <authorList>
            <consortium name="EnsemblPlants"/>
        </authorList>
    </citation>
    <scope>IDENTIFICATION</scope>
</reference>
<evidence type="ECO:0000313" key="3">
    <source>
        <dbReference type="Proteomes" id="UP000032180"/>
    </source>
</evidence>
<dbReference type="EnsemblPlants" id="LPERR08G11100.1">
    <property type="protein sequence ID" value="LPERR08G11100.1"/>
    <property type="gene ID" value="LPERR08G11100"/>
</dbReference>
<accession>A0A0D9X7I0</accession>
<reference evidence="2 3" key="1">
    <citation type="submission" date="2012-08" db="EMBL/GenBank/DDBJ databases">
        <title>Oryza genome evolution.</title>
        <authorList>
            <person name="Wing R.A."/>
        </authorList>
    </citation>
    <scope>NUCLEOTIDE SEQUENCE</scope>
</reference>
<evidence type="ECO:0000256" key="1">
    <source>
        <dbReference type="SAM" id="MobiDB-lite"/>
    </source>
</evidence>
<dbReference type="HOGENOM" id="CLU_105199_0_0_1"/>
<protein>
    <submittedName>
        <fullName evidence="2">Uncharacterized protein</fullName>
    </submittedName>
</protein>
<feature type="compositionally biased region" description="Acidic residues" evidence="1">
    <location>
        <begin position="175"/>
        <end position="185"/>
    </location>
</feature>
<feature type="region of interest" description="Disordered" evidence="1">
    <location>
        <begin position="171"/>
        <end position="191"/>
    </location>
</feature>
<name>A0A0D9X7I0_9ORYZ</name>
<dbReference type="Gramene" id="LPERR08G11100.1">
    <property type="protein sequence ID" value="LPERR08G11100.1"/>
    <property type="gene ID" value="LPERR08G11100"/>
</dbReference>
<sequence length="191" mass="20654">MEEHERQLAAALHCHQEQSERRGRSLPPQPVSHPGEAVADLERARQRIADLEHTLDLGTRIMSVSITLHEMAREVGVVRPHDSLASANLGGLASQVDALAEGIKGVPKEVDEVATVNLASYQARDPNFNPYIPTEDLPAGTEEKARRRVADAVDSIMVGFDGTPAAFQLAYRDDLSDDDDAEDASSDPPAA</sequence>
<dbReference type="AlphaFoldDB" id="A0A0D9X7I0"/>
<reference evidence="3" key="2">
    <citation type="submission" date="2013-12" db="EMBL/GenBank/DDBJ databases">
        <authorList>
            <person name="Yu Y."/>
            <person name="Lee S."/>
            <person name="de Baynast K."/>
            <person name="Wissotski M."/>
            <person name="Liu L."/>
            <person name="Talag J."/>
            <person name="Goicoechea J."/>
            <person name="Angelova A."/>
            <person name="Jetty R."/>
            <person name="Kudrna D."/>
            <person name="Golser W."/>
            <person name="Rivera L."/>
            <person name="Zhang J."/>
            <person name="Wing R."/>
        </authorList>
    </citation>
    <scope>NUCLEOTIDE SEQUENCE</scope>
</reference>
<keyword evidence="3" id="KW-1185">Reference proteome</keyword>
<proteinExistence type="predicted"/>
<evidence type="ECO:0000313" key="2">
    <source>
        <dbReference type="EnsemblPlants" id="LPERR08G11100.1"/>
    </source>
</evidence>
<feature type="compositionally biased region" description="Basic and acidic residues" evidence="1">
    <location>
        <begin position="14"/>
        <end position="23"/>
    </location>
</feature>
<organism evidence="2 3">
    <name type="scientific">Leersia perrieri</name>
    <dbReference type="NCBI Taxonomy" id="77586"/>
    <lineage>
        <taxon>Eukaryota</taxon>
        <taxon>Viridiplantae</taxon>
        <taxon>Streptophyta</taxon>
        <taxon>Embryophyta</taxon>
        <taxon>Tracheophyta</taxon>
        <taxon>Spermatophyta</taxon>
        <taxon>Magnoliopsida</taxon>
        <taxon>Liliopsida</taxon>
        <taxon>Poales</taxon>
        <taxon>Poaceae</taxon>
        <taxon>BOP clade</taxon>
        <taxon>Oryzoideae</taxon>
        <taxon>Oryzeae</taxon>
        <taxon>Oryzinae</taxon>
        <taxon>Leersia</taxon>
    </lineage>
</organism>